<dbReference type="InterPro" id="IPR050697">
    <property type="entry name" value="Adenylyl/Guanylyl_Cyclase_3/4"/>
</dbReference>
<accession>A0A8J3M971</accession>
<dbReference type="PANTHER" id="PTHR43081">
    <property type="entry name" value="ADENYLATE CYCLASE, TERMINAL-DIFFERENTIATION SPECIFIC-RELATED"/>
    <property type="match status" value="1"/>
</dbReference>
<evidence type="ECO:0000259" key="1">
    <source>
        <dbReference type="PROSITE" id="PS50125"/>
    </source>
</evidence>
<reference evidence="2" key="2">
    <citation type="submission" date="2020-09" db="EMBL/GenBank/DDBJ databases">
        <authorList>
            <person name="Sun Q."/>
            <person name="Kim S."/>
        </authorList>
    </citation>
    <scope>NUCLEOTIDE SEQUENCE</scope>
    <source>
        <strain evidence="2">KCTC 42650</strain>
    </source>
</reference>
<dbReference type="EMBL" id="BNCJ01000017">
    <property type="protein sequence ID" value="GHF65779.1"/>
    <property type="molecule type" value="Genomic_DNA"/>
</dbReference>
<dbReference type="PRINTS" id="PR00111">
    <property type="entry name" value="ABHYDROLASE"/>
</dbReference>
<dbReference type="SUPFAM" id="SSF55073">
    <property type="entry name" value="Nucleotide cyclase"/>
    <property type="match status" value="1"/>
</dbReference>
<gene>
    <name evidence="2" type="ORF">GCM10017056_41170</name>
</gene>
<dbReference type="GO" id="GO:0004016">
    <property type="term" value="F:adenylate cyclase activity"/>
    <property type="evidence" value="ECO:0007669"/>
    <property type="project" value="UniProtKB-ARBA"/>
</dbReference>
<dbReference type="InterPro" id="IPR029058">
    <property type="entry name" value="AB_hydrolase_fold"/>
</dbReference>
<dbReference type="Pfam" id="PF00211">
    <property type="entry name" value="Guanylate_cyc"/>
    <property type="match status" value="1"/>
</dbReference>
<dbReference type="GO" id="GO:0035556">
    <property type="term" value="P:intracellular signal transduction"/>
    <property type="evidence" value="ECO:0007669"/>
    <property type="project" value="InterPro"/>
</dbReference>
<dbReference type="InterPro" id="IPR000073">
    <property type="entry name" value="AB_hydrolase_1"/>
</dbReference>
<dbReference type="Gene3D" id="3.40.50.1820">
    <property type="entry name" value="alpha/beta hydrolase"/>
    <property type="match status" value="1"/>
</dbReference>
<evidence type="ECO:0000313" key="3">
    <source>
        <dbReference type="Proteomes" id="UP000626220"/>
    </source>
</evidence>
<dbReference type="CDD" id="cd07302">
    <property type="entry name" value="CHD"/>
    <property type="match status" value="1"/>
</dbReference>
<dbReference type="SUPFAM" id="SSF53474">
    <property type="entry name" value="alpha/beta-Hydrolases"/>
    <property type="match status" value="1"/>
</dbReference>
<dbReference type="PROSITE" id="PS50125">
    <property type="entry name" value="GUANYLATE_CYCLASE_2"/>
    <property type="match status" value="1"/>
</dbReference>
<dbReference type="Gene3D" id="3.30.70.1230">
    <property type="entry name" value="Nucleotide cyclase"/>
    <property type="match status" value="1"/>
</dbReference>
<dbReference type="Proteomes" id="UP000626220">
    <property type="component" value="Unassembled WGS sequence"/>
</dbReference>
<sequence length="464" mass="51903">MERRLAAVLVSDMSDYSRLMGMDELGVLSRQKLHRRELIDPAITSHRGRIVKTTGDGLLAEFASAQDAVRCAMDIQHEMPLREAESDPDQRIRYRIGINMGDLIFDENDMFGDAVNVAARLEGLAEPGGLCISDIVHQTVQDRFDQPFRDMGRQRVKNITRPVRVWQWTPAARVEPEVVGTALQQEVQFCTSADGTHVAWAAIGKGPPVLRAPHWLNHLEYELQSPLFGPFLDRLAADHRLVRFDQRGNGLSDWDVERISIDAMIEDMEAVVAASGLKRFALLGISQGGAFAVKYAQKHPEQVACLILFGGYLRGRLRRNDPEEEKMYHAAQVMIRDGWGSNLPVFRNFFTATFVPDAPREIQSSFDEVQRVSINAGNAERIYEMNSSADTQAEAVALNVPTLVLHISGDQAVPIAEGRRAARTIPGARFVELPGGNHVVVEGQPCFRQFFEAVEPFIRQHMPE</sequence>
<feature type="domain" description="Guanylate cyclase" evidence="1">
    <location>
        <begin position="7"/>
        <end position="122"/>
    </location>
</feature>
<dbReference type="GO" id="GO:0006171">
    <property type="term" value="P:cAMP biosynthetic process"/>
    <property type="evidence" value="ECO:0007669"/>
    <property type="project" value="TreeGrafter"/>
</dbReference>
<dbReference type="RefSeq" id="WP_189682008.1">
    <property type="nucleotide sequence ID" value="NZ_BNCJ01000017.1"/>
</dbReference>
<keyword evidence="3" id="KW-1185">Reference proteome</keyword>
<dbReference type="InterPro" id="IPR029787">
    <property type="entry name" value="Nucleotide_cyclase"/>
</dbReference>
<reference evidence="2" key="1">
    <citation type="journal article" date="2014" name="Int. J. Syst. Evol. Microbiol.">
        <title>Complete genome sequence of Corynebacterium casei LMG S-19264T (=DSM 44701T), isolated from a smear-ripened cheese.</title>
        <authorList>
            <consortium name="US DOE Joint Genome Institute (JGI-PGF)"/>
            <person name="Walter F."/>
            <person name="Albersmeier A."/>
            <person name="Kalinowski J."/>
            <person name="Ruckert C."/>
        </authorList>
    </citation>
    <scope>NUCLEOTIDE SEQUENCE</scope>
    <source>
        <strain evidence="2">KCTC 42650</strain>
    </source>
</reference>
<protein>
    <recommendedName>
        <fullName evidence="1">Guanylate cyclase domain-containing protein</fullName>
    </recommendedName>
</protein>
<dbReference type="AlphaFoldDB" id="A0A8J3M971"/>
<dbReference type="PANTHER" id="PTHR43081:SF19">
    <property type="entry name" value="PH-SENSITIVE ADENYLATE CYCLASE RV1264"/>
    <property type="match status" value="1"/>
</dbReference>
<name>A0A8J3M971_9RHOB</name>
<evidence type="ECO:0000313" key="2">
    <source>
        <dbReference type="EMBL" id="GHF65779.1"/>
    </source>
</evidence>
<comment type="caution">
    <text evidence="2">The sequence shown here is derived from an EMBL/GenBank/DDBJ whole genome shotgun (WGS) entry which is preliminary data.</text>
</comment>
<dbReference type="Pfam" id="PF00561">
    <property type="entry name" value="Abhydrolase_1"/>
    <property type="match status" value="1"/>
</dbReference>
<organism evidence="2 3">
    <name type="scientific">Seohaeicola zhoushanensis</name>
    <dbReference type="NCBI Taxonomy" id="1569283"/>
    <lineage>
        <taxon>Bacteria</taxon>
        <taxon>Pseudomonadati</taxon>
        <taxon>Pseudomonadota</taxon>
        <taxon>Alphaproteobacteria</taxon>
        <taxon>Rhodobacterales</taxon>
        <taxon>Roseobacteraceae</taxon>
        <taxon>Seohaeicola</taxon>
    </lineage>
</organism>
<proteinExistence type="predicted"/>
<dbReference type="InterPro" id="IPR001054">
    <property type="entry name" value="A/G_cyclase"/>
</dbReference>